<dbReference type="Gene3D" id="3.10.129.10">
    <property type="entry name" value="Hotdog Thioesterase"/>
    <property type="match status" value="2"/>
</dbReference>
<name>A0A9D9HU80_9BACT</name>
<dbReference type="InterPro" id="IPR045023">
    <property type="entry name" value="FATA/B"/>
</dbReference>
<dbReference type="GO" id="GO:0016297">
    <property type="term" value="F:fatty acyl-[ACP] hydrolase activity"/>
    <property type="evidence" value="ECO:0007669"/>
    <property type="project" value="InterPro"/>
</dbReference>
<proteinExistence type="inferred from homology"/>
<dbReference type="PANTHER" id="PTHR31727:SF6">
    <property type="entry name" value="OLEOYL-ACYL CARRIER PROTEIN THIOESTERASE 1, CHLOROPLASTIC"/>
    <property type="match status" value="1"/>
</dbReference>
<dbReference type="InterPro" id="IPR029069">
    <property type="entry name" value="HotDog_dom_sf"/>
</dbReference>
<dbReference type="Proteomes" id="UP000823641">
    <property type="component" value="Unassembled WGS sequence"/>
</dbReference>
<keyword evidence="7" id="KW-0275">Fatty acid biosynthesis</keyword>
<dbReference type="CDD" id="cd00586">
    <property type="entry name" value="4HBT"/>
    <property type="match status" value="1"/>
</dbReference>
<keyword evidence="3" id="KW-0378">Hydrolase</keyword>
<dbReference type="AlphaFoldDB" id="A0A9D9HU80"/>
<evidence type="ECO:0000256" key="7">
    <source>
        <dbReference type="ARBA" id="ARBA00023160"/>
    </source>
</evidence>
<keyword evidence="2" id="KW-0444">Lipid biosynthesis</keyword>
<evidence type="ECO:0000313" key="10">
    <source>
        <dbReference type="EMBL" id="MBO8460030.1"/>
    </source>
</evidence>
<evidence type="ECO:0000256" key="6">
    <source>
        <dbReference type="ARBA" id="ARBA00023098"/>
    </source>
</evidence>
<dbReference type="InterPro" id="IPR049427">
    <property type="entry name" value="Acyl-ACP_TE_C"/>
</dbReference>
<feature type="domain" description="Acyl-ACP thioesterase N-terminal hotdog" evidence="8">
    <location>
        <begin position="9"/>
        <end position="124"/>
    </location>
</feature>
<dbReference type="PANTHER" id="PTHR31727">
    <property type="entry name" value="OLEOYL-ACYL CARRIER PROTEIN THIOESTERASE 1, CHLOROPLASTIC"/>
    <property type="match status" value="1"/>
</dbReference>
<dbReference type="SUPFAM" id="SSF54637">
    <property type="entry name" value="Thioesterase/thiol ester dehydrase-isomerase"/>
    <property type="match status" value="2"/>
</dbReference>
<protein>
    <submittedName>
        <fullName evidence="10">Acyl-[acyl-carrier-protein] thioesterase</fullName>
    </submittedName>
</protein>
<sequence length="244" mass="28047">MNPLHQTYNFFVYPQEIDGASNLRLSALECAILNTAGLAAEDNGFGAPEMIEQGVTWVLSRLAIEMKSLPKQYEQFNIETWVEDYGRLLTTRHFNLFDKAGNTIGHACSLWALIDVKNRRPVNLQTRSDLARFASGEAGMIEKPGKINDLKEGKKAGEHIVAYSDLDYNNHTNSMKYVDWMADVLPLEVLYKKKISRFEINYLHEARYGETVEIYRQQEENTYLFDLISSEGRSLCKAKFQFER</sequence>
<comment type="similarity">
    <text evidence="1">Belongs to the acyl-ACP thioesterase family.</text>
</comment>
<evidence type="ECO:0000256" key="2">
    <source>
        <dbReference type="ARBA" id="ARBA00022516"/>
    </source>
</evidence>
<keyword evidence="4" id="KW-0276">Fatty acid metabolism</keyword>
<dbReference type="GO" id="GO:0000036">
    <property type="term" value="F:acyl carrier activity"/>
    <property type="evidence" value="ECO:0007669"/>
    <property type="project" value="TreeGrafter"/>
</dbReference>
<evidence type="ECO:0000259" key="8">
    <source>
        <dbReference type="Pfam" id="PF01643"/>
    </source>
</evidence>
<reference evidence="10" key="2">
    <citation type="journal article" date="2021" name="PeerJ">
        <title>Extensive microbial diversity within the chicken gut microbiome revealed by metagenomics and culture.</title>
        <authorList>
            <person name="Gilroy R."/>
            <person name="Ravi A."/>
            <person name="Getino M."/>
            <person name="Pursley I."/>
            <person name="Horton D.L."/>
            <person name="Alikhan N.F."/>
            <person name="Baker D."/>
            <person name="Gharbi K."/>
            <person name="Hall N."/>
            <person name="Watson M."/>
            <person name="Adriaenssens E.M."/>
            <person name="Foster-Nyarko E."/>
            <person name="Jarju S."/>
            <person name="Secka A."/>
            <person name="Antonio M."/>
            <person name="Oren A."/>
            <person name="Chaudhuri R.R."/>
            <person name="La Ragione R."/>
            <person name="Hildebrand F."/>
            <person name="Pallen M.J."/>
        </authorList>
    </citation>
    <scope>NUCLEOTIDE SEQUENCE</scope>
    <source>
        <strain evidence="10">G3-3990</strain>
    </source>
</reference>
<gene>
    <name evidence="10" type="ORF">IAA73_06850</name>
</gene>
<feature type="domain" description="Acyl-ACP thioesterase-like C-terminal" evidence="9">
    <location>
        <begin position="157"/>
        <end position="243"/>
    </location>
</feature>
<reference evidence="10" key="1">
    <citation type="submission" date="2020-10" db="EMBL/GenBank/DDBJ databases">
        <authorList>
            <person name="Gilroy R."/>
        </authorList>
    </citation>
    <scope>NUCLEOTIDE SEQUENCE</scope>
    <source>
        <strain evidence="10">G3-3990</strain>
    </source>
</reference>
<evidence type="ECO:0000256" key="1">
    <source>
        <dbReference type="ARBA" id="ARBA00006500"/>
    </source>
</evidence>
<accession>A0A9D9HU80</accession>
<evidence type="ECO:0000256" key="3">
    <source>
        <dbReference type="ARBA" id="ARBA00022801"/>
    </source>
</evidence>
<dbReference type="Pfam" id="PF01643">
    <property type="entry name" value="Acyl-ACP_TE"/>
    <property type="match status" value="1"/>
</dbReference>
<dbReference type="EMBL" id="JADIMG010000068">
    <property type="protein sequence ID" value="MBO8460030.1"/>
    <property type="molecule type" value="Genomic_DNA"/>
</dbReference>
<dbReference type="Pfam" id="PF20791">
    <property type="entry name" value="Acyl-ACP_TE_C"/>
    <property type="match status" value="1"/>
</dbReference>
<organism evidence="10 11">
    <name type="scientific">Candidatus Gallipaludibacter merdavium</name>
    <dbReference type="NCBI Taxonomy" id="2840839"/>
    <lineage>
        <taxon>Bacteria</taxon>
        <taxon>Pseudomonadati</taxon>
        <taxon>Bacteroidota</taxon>
        <taxon>Bacteroidia</taxon>
        <taxon>Bacteroidales</taxon>
        <taxon>Candidatus Gallipaludibacter</taxon>
    </lineage>
</organism>
<keyword evidence="5" id="KW-0809">Transit peptide</keyword>
<dbReference type="InterPro" id="IPR002864">
    <property type="entry name" value="Acyl-ACP_thioesterase_NHD"/>
</dbReference>
<evidence type="ECO:0000256" key="5">
    <source>
        <dbReference type="ARBA" id="ARBA00022946"/>
    </source>
</evidence>
<evidence type="ECO:0000259" key="9">
    <source>
        <dbReference type="Pfam" id="PF20791"/>
    </source>
</evidence>
<comment type="caution">
    <text evidence="10">The sequence shown here is derived from an EMBL/GenBank/DDBJ whole genome shotgun (WGS) entry which is preliminary data.</text>
</comment>
<keyword evidence="6" id="KW-0443">Lipid metabolism</keyword>
<evidence type="ECO:0000256" key="4">
    <source>
        <dbReference type="ARBA" id="ARBA00022832"/>
    </source>
</evidence>
<evidence type="ECO:0000313" key="11">
    <source>
        <dbReference type="Proteomes" id="UP000823641"/>
    </source>
</evidence>